<evidence type="ECO:0000313" key="2">
    <source>
        <dbReference type="EMBL" id="MED6183818.1"/>
    </source>
</evidence>
<organism evidence="2 3">
    <name type="scientific">Stylosanthes scabra</name>
    <dbReference type="NCBI Taxonomy" id="79078"/>
    <lineage>
        <taxon>Eukaryota</taxon>
        <taxon>Viridiplantae</taxon>
        <taxon>Streptophyta</taxon>
        <taxon>Embryophyta</taxon>
        <taxon>Tracheophyta</taxon>
        <taxon>Spermatophyta</taxon>
        <taxon>Magnoliopsida</taxon>
        <taxon>eudicotyledons</taxon>
        <taxon>Gunneridae</taxon>
        <taxon>Pentapetalae</taxon>
        <taxon>rosids</taxon>
        <taxon>fabids</taxon>
        <taxon>Fabales</taxon>
        <taxon>Fabaceae</taxon>
        <taxon>Papilionoideae</taxon>
        <taxon>50 kb inversion clade</taxon>
        <taxon>dalbergioids sensu lato</taxon>
        <taxon>Dalbergieae</taxon>
        <taxon>Pterocarpus clade</taxon>
        <taxon>Stylosanthes</taxon>
    </lineage>
</organism>
<sequence length="171" mass="18892">MDKARLKPTRTPTIHIPITRFRMTACSFSCFTVAKLMLFLPSWKDKVKVTSIDLTGGRGLYDHPRLMIATLTGRTGDGSVTAETCRLVWPDLNIGAATKPFLALICADGFVLRFKPVSVPIKETGYGDAEKERFYSLPQILPVPRTNMITQNERESSLYGGGGARKQGRLG</sequence>
<proteinExistence type="predicted"/>
<accession>A0ABU6WHQ0</accession>
<feature type="region of interest" description="Disordered" evidence="1">
    <location>
        <begin position="151"/>
        <end position="171"/>
    </location>
</feature>
<comment type="caution">
    <text evidence="2">The sequence shown here is derived from an EMBL/GenBank/DDBJ whole genome shotgun (WGS) entry which is preliminary data.</text>
</comment>
<keyword evidence="3" id="KW-1185">Reference proteome</keyword>
<name>A0ABU6WHQ0_9FABA</name>
<dbReference type="EMBL" id="JASCZI010181471">
    <property type="protein sequence ID" value="MED6183818.1"/>
    <property type="molecule type" value="Genomic_DNA"/>
</dbReference>
<reference evidence="2 3" key="1">
    <citation type="journal article" date="2023" name="Plants (Basel)">
        <title>Bridging the Gap: Combining Genomics and Transcriptomics Approaches to Understand Stylosanthes scabra, an Orphan Legume from the Brazilian Caatinga.</title>
        <authorList>
            <person name="Ferreira-Neto J.R.C."/>
            <person name="da Silva M.D."/>
            <person name="Binneck E."/>
            <person name="de Melo N.F."/>
            <person name="da Silva R.H."/>
            <person name="de Melo A.L.T.M."/>
            <person name="Pandolfi V."/>
            <person name="Bustamante F.O."/>
            <person name="Brasileiro-Vidal A.C."/>
            <person name="Benko-Iseppon A.M."/>
        </authorList>
    </citation>
    <scope>NUCLEOTIDE SEQUENCE [LARGE SCALE GENOMIC DNA]</scope>
    <source>
        <tissue evidence="2">Leaves</tissue>
    </source>
</reference>
<gene>
    <name evidence="2" type="ORF">PIB30_041335</name>
</gene>
<evidence type="ECO:0000313" key="3">
    <source>
        <dbReference type="Proteomes" id="UP001341840"/>
    </source>
</evidence>
<dbReference type="Proteomes" id="UP001341840">
    <property type="component" value="Unassembled WGS sequence"/>
</dbReference>
<protein>
    <submittedName>
        <fullName evidence="2">Uncharacterized protein</fullName>
    </submittedName>
</protein>
<evidence type="ECO:0000256" key="1">
    <source>
        <dbReference type="SAM" id="MobiDB-lite"/>
    </source>
</evidence>